<dbReference type="Gene3D" id="3.40.50.1580">
    <property type="entry name" value="Nucleoside phosphorylase domain"/>
    <property type="match status" value="1"/>
</dbReference>
<keyword evidence="3" id="KW-1185">Reference proteome</keyword>
<dbReference type="GO" id="GO:0009116">
    <property type="term" value="P:nucleoside metabolic process"/>
    <property type="evidence" value="ECO:0007669"/>
    <property type="project" value="InterPro"/>
</dbReference>
<dbReference type="SUPFAM" id="SSF53167">
    <property type="entry name" value="Purine and uridine phosphorylases"/>
    <property type="match status" value="1"/>
</dbReference>
<dbReference type="OMA" id="CASQMME"/>
<feature type="compositionally biased region" description="Polar residues" evidence="1">
    <location>
        <begin position="179"/>
        <end position="189"/>
    </location>
</feature>
<proteinExistence type="predicted"/>
<dbReference type="PANTHER" id="PTHR46082:SF11">
    <property type="entry name" value="AAA+ ATPASE DOMAIN-CONTAINING PROTEIN-RELATED"/>
    <property type="match status" value="1"/>
</dbReference>
<dbReference type="InterPro" id="IPR035994">
    <property type="entry name" value="Nucleoside_phosphorylase_sf"/>
</dbReference>
<dbReference type="STRING" id="454130.A0A0U5G9Z9"/>
<dbReference type="GO" id="GO:0003824">
    <property type="term" value="F:catalytic activity"/>
    <property type="evidence" value="ECO:0007669"/>
    <property type="project" value="InterPro"/>
</dbReference>
<sequence length="189" mass="20562">MEKRRLPPESYTLGWVCALPLELQTARAMLDEEHQDPKYDPHETSVYTLGRIGLHNIVIVCLPAGRYGTVAASTCASQMMEKFRSIKVGLMVGIGGGVPSDEADVRLGDVVISQPRGRYGGIVQYDLGKIEAGGKSVMTGYPCPPPTMLPNSLLRFRAMKRDQGDVILAHNPGEPKSGLPNSPFTRGRL</sequence>
<name>A0A0U5G9Z9_ASPCI</name>
<gene>
    <name evidence="2" type="ORF">ASPCAL09656</name>
</gene>
<dbReference type="EMBL" id="CDMC01000008">
    <property type="protein sequence ID" value="CEL06479.1"/>
    <property type="molecule type" value="Genomic_DNA"/>
</dbReference>
<dbReference type="AlphaFoldDB" id="A0A0U5G9Z9"/>
<evidence type="ECO:0000256" key="1">
    <source>
        <dbReference type="SAM" id="MobiDB-lite"/>
    </source>
</evidence>
<organism evidence="2 3">
    <name type="scientific">Aspergillus calidoustus</name>
    <dbReference type="NCBI Taxonomy" id="454130"/>
    <lineage>
        <taxon>Eukaryota</taxon>
        <taxon>Fungi</taxon>
        <taxon>Dikarya</taxon>
        <taxon>Ascomycota</taxon>
        <taxon>Pezizomycotina</taxon>
        <taxon>Eurotiomycetes</taxon>
        <taxon>Eurotiomycetidae</taxon>
        <taxon>Eurotiales</taxon>
        <taxon>Aspergillaceae</taxon>
        <taxon>Aspergillus</taxon>
        <taxon>Aspergillus subgen. Nidulantes</taxon>
    </lineage>
</organism>
<feature type="region of interest" description="Disordered" evidence="1">
    <location>
        <begin position="169"/>
        <end position="189"/>
    </location>
</feature>
<evidence type="ECO:0000313" key="2">
    <source>
        <dbReference type="EMBL" id="CEL06479.1"/>
    </source>
</evidence>
<reference evidence="3" key="1">
    <citation type="journal article" date="2016" name="Genome Announc.">
        <title>Draft genome sequences of fungus Aspergillus calidoustus.</title>
        <authorList>
            <person name="Horn F."/>
            <person name="Linde J."/>
            <person name="Mattern D.J."/>
            <person name="Walther G."/>
            <person name="Guthke R."/>
            <person name="Scherlach K."/>
            <person name="Martin K."/>
            <person name="Brakhage A.A."/>
            <person name="Petzke L."/>
            <person name="Valiante V."/>
        </authorList>
    </citation>
    <scope>NUCLEOTIDE SEQUENCE [LARGE SCALE GENOMIC DNA]</scope>
    <source>
        <strain evidence="3">SF006504</strain>
    </source>
</reference>
<dbReference type="Proteomes" id="UP000054771">
    <property type="component" value="Unassembled WGS sequence"/>
</dbReference>
<accession>A0A0U5G9Z9</accession>
<evidence type="ECO:0000313" key="3">
    <source>
        <dbReference type="Proteomes" id="UP000054771"/>
    </source>
</evidence>
<dbReference type="InterPro" id="IPR053137">
    <property type="entry name" value="NLR-like"/>
</dbReference>
<protein>
    <submittedName>
        <fullName evidence="2">Uncharacterized protein</fullName>
    </submittedName>
</protein>
<dbReference type="OrthoDB" id="1577640at2759"/>
<dbReference type="PANTHER" id="PTHR46082">
    <property type="entry name" value="ATP/GTP-BINDING PROTEIN-RELATED"/>
    <property type="match status" value="1"/>
</dbReference>